<sequence length="536" mass="52664">MIRTAEPATPSSTGLRAALGLAVAGAVCGAVGPVLSVVDDTAPPAFTAWPLLAVLAVLPVAVASYYYARGRATTGAALLVPLGALAVGRFLMDLAIALDPVGVARPELLRVTTLTAPQPAAGLWVLLAGHVLTLAAGVVALTRLETEGGRGGRMGLATTSGVVAAFGLVTAPFTSLDPFVRAKGVLDVPGAAVVGGLLLLLAVPVVAALVASSADDDVRTGGLLGLGLALPALSAPGLAAVVAVDKVFLAAGPVYVVAGAVGLVFAALLPEGILKDREGTLPGVRRLNTIVAVLGVGAGVFLVIGALTPHLSVPEGLPTPTDYAARLLWPAAVPTLLALVPKARPAFIAATAAIPLAAGLALDAAFAATQVAAVQPGPGVWFTTVGVVLAIAAVVTAAIAGSAERDEEDVTTASPSLPLIAVALIAGLVAVGAFAMPVVRAPDLAPITALGLRVGSWGLIIALVAVLGAIALALASRPVKGAALLLGTACVTATRALEYPLTASRAADTSPGPGLWLAVAATAALVIAAAVRTARS</sequence>
<dbReference type="Proteomes" id="UP000272729">
    <property type="component" value="Unassembled WGS sequence"/>
</dbReference>
<protein>
    <submittedName>
        <fullName evidence="2">Uncharacterized protein</fullName>
    </submittedName>
</protein>
<comment type="caution">
    <text evidence="2">The sequence shown here is derived from an EMBL/GenBank/DDBJ whole genome shotgun (WGS) entry which is preliminary data.</text>
</comment>
<feature type="transmembrane region" description="Helical" evidence="1">
    <location>
        <begin position="290"/>
        <end position="311"/>
    </location>
</feature>
<feature type="transmembrane region" description="Helical" evidence="1">
    <location>
        <begin position="323"/>
        <end position="340"/>
    </location>
</feature>
<feature type="transmembrane region" description="Helical" evidence="1">
    <location>
        <begin position="250"/>
        <end position="269"/>
    </location>
</feature>
<feature type="transmembrane region" description="Helical" evidence="1">
    <location>
        <begin position="482"/>
        <end position="501"/>
    </location>
</feature>
<feature type="transmembrane region" description="Helical" evidence="1">
    <location>
        <begin position="415"/>
        <end position="436"/>
    </location>
</feature>
<feature type="transmembrane region" description="Helical" evidence="1">
    <location>
        <begin position="380"/>
        <end position="403"/>
    </location>
</feature>
<feature type="transmembrane region" description="Helical" evidence="1">
    <location>
        <begin position="154"/>
        <end position="176"/>
    </location>
</feature>
<evidence type="ECO:0000313" key="2">
    <source>
        <dbReference type="EMBL" id="RKT72223.1"/>
    </source>
</evidence>
<dbReference type="RefSeq" id="WP_121225093.1">
    <property type="nucleotide sequence ID" value="NZ_JBIUBA010000017.1"/>
</dbReference>
<dbReference type="OrthoDB" id="3701366at2"/>
<feature type="transmembrane region" description="Helical" evidence="1">
    <location>
        <begin position="223"/>
        <end position="244"/>
    </location>
</feature>
<feature type="transmembrane region" description="Helical" evidence="1">
    <location>
        <begin position="46"/>
        <end position="68"/>
    </location>
</feature>
<feature type="transmembrane region" description="Helical" evidence="1">
    <location>
        <begin position="75"/>
        <end position="98"/>
    </location>
</feature>
<feature type="transmembrane region" description="Helical" evidence="1">
    <location>
        <begin position="513"/>
        <end position="531"/>
    </location>
</feature>
<gene>
    <name evidence="2" type="ORF">DFJ66_5531</name>
</gene>
<accession>A0A495XI80</accession>
<evidence type="ECO:0000256" key="1">
    <source>
        <dbReference type="SAM" id="Phobius"/>
    </source>
</evidence>
<evidence type="ECO:0000313" key="3">
    <source>
        <dbReference type="Proteomes" id="UP000272729"/>
    </source>
</evidence>
<feature type="transmembrane region" description="Helical" evidence="1">
    <location>
        <begin position="456"/>
        <end position="475"/>
    </location>
</feature>
<feature type="transmembrane region" description="Helical" evidence="1">
    <location>
        <begin position="347"/>
        <end position="368"/>
    </location>
</feature>
<keyword evidence="1" id="KW-1133">Transmembrane helix</keyword>
<organism evidence="2 3">
    <name type="scientific">Saccharothrix variisporea</name>
    <dbReference type="NCBI Taxonomy" id="543527"/>
    <lineage>
        <taxon>Bacteria</taxon>
        <taxon>Bacillati</taxon>
        <taxon>Actinomycetota</taxon>
        <taxon>Actinomycetes</taxon>
        <taxon>Pseudonocardiales</taxon>
        <taxon>Pseudonocardiaceae</taxon>
        <taxon>Saccharothrix</taxon>
    </lineage>
</organism>
<dbReference type="AlphaFoldDB" id="A0A495XI80"/>
<feature type="transmembrane region" description="Helical" evidence="1">
    <location>
        <begin position="118"/>
        <end position="142"/>
    </location>
</feature>
<keyword evidence="1" id="KW-0812">Transmembrane</keyword>
<dbReference type="EMBL" id="RBXR01000001">
    <property type="protein sequence ID" value="RKT72223.1"/>
    <property type="molecule type" value="Genomic_DNA"/>
</dbReference>
<keyword evidence="1" id="KW-0472">Membrane</keyword>
<keyword evidence="3" id="KW-1185">Reference proteome</keyword>
<proteinExistence type="predicted"/>
<reference evidence="2 3" key="1">
    <citation type="submission" date="2018-10" db="EMBL/GenBank/DDBJ databases">
        <title>Sequencing the genomes of 1000 actinobacteria strains.</title>
        <authorList>
            <person name="Klenk H.-P."/>
        </authorList>
    </citation>
    <scope>NUCLEOTIDE SEQUENCE [LARGE SCALE GENOMIC DNA]</scope>
    <source>
        <strain evidence="2 3">DSM 43911</strain>
    </source>
</reference>
<feature type="transmembrane region" description="Helical" evidence="1">
    <location>
        <begin position="188"/>
        <end position="211"/>
    </location>
</feature>
<name>A0A495XI80_9PSEU</name>